<dbReference type="InterPro" id="IPR016181">
    <property type="entry name" value="Acyl_CoA_acyltransferase"/>
</dbReference>
<dbReference type="InterPro" id="IPR000182">
    <property type="entry name" value="GNAT_dom"/>
</dbReference>
<dbReference type="SUPFAM" id="SSF55729">
    <property type="entry name" value="Acyl-CoA N-acyltransferases (Nat)"/>
    <property type="match status" value="1"/>
</dbReference>
<dbReference type="PROSITE" id="PS51186">
    <property type="entry name" value="GNAT"/>
    <property type="match status" value="1"/>
</dbReference>
<dbReference type="CDD" id="cd04301">
    <property type="entry name" value="NAT_SF"/>
    <property type="match status" value="1"/>
</dbReference>
<reference evidence="2 3" key="1">
    <citation type="submission" date="2016-08" db="EMBL/GenBank/DDBJ databases">
        <title>Complete genome sequence of Acinetobacter baylyi strain GFJ2.</title>
        <authorList>
            <person name="Tabata M."/>
            <person name="Kuboki S."/>
            <person name="Gibu N."/>
            <person name="Kinouchi Y."/>
            <person name="Vangnai A."/>
            <person name="Kasai D."/>
            <person name="Fukuda M."/>
        </authorList>
    </citation>
    <scope>NUCLEOTIDE SEQUENCE [LARGE SCALE GENOMIC DNA]</scope>
    <source>
        <strain evidence="2 3">GFJ2</strain>
    </source>
</reference>
<dbReference type="GO" id="GO:0004343">
    <property type="term" value="F:glucosamine 6-phosphate N-acetyltransferase activity"/>
    <property type="evidence" value="ECO:0007669"/>
    <property type="project" value="TreeGrafter"/>
</dbReference>
<dbReference type="Pfam" id="PF13673">
    <property type="entry name" value="Acetyltransf_10"/>
    <property type="match status" value="1"/>
</dbReference>
<feature type="domain" description="N-acetyltransferase" evidence="1">
    <location>
        <begin position="13"/>
        <end position="148"/>
    </location>
</feature>
<evidence type="ECO:0000313" key="2">
    <source>
        <dbReference type="EMBL" id="APV34510.1"/>
    </source>
</evidence>
<name>A0A1P8EE73_9GAMM</name>
<dbReference type="KEGG" id="asol:BEN76_00095"/>
<dbReference type="eggNOG" id="COG2153">
    <property type="taxonomic scope" value="Bacteria"/>
</dbReference>
<sequence length="149" mass="17349">MTENVTSNLQLDLQIGDWRSLKQDAKYIRTLVFIEEQHIPEQEEWDDQDQVSQHFVMYHDGQPIATARLLPDRSIGRVAVLKAYRSMKIGHQLMQAMIDYARQHDLPDLKLSAQVYATGFYTRLGFIQRGETYDDCGIEHIEMFLSLTT</sequence>
<dbReference type="EMBL" id="CP016896">
    <property type="protein sequence ID" value="APV34510.1"/>
    <property type="molecule type" value="Genomic_DNA"/>
</dbReference>
<accession>A0A1P8EE73</accession>
<evidence type="ECO:0000313" key="3">
    <source>
        <dbReference type="Proteomes" id="UP000185674"/>
    </source>
</evidence>
<dbReference type="AlphaFoldDB" id="A0A1P8EE73"/>
<dbReference type="Gene3D" id="3.40.630.30">
    <property type="match status" value="1"/>
</dbReference>
<dbReference type="InterPro" id="IPR039143">
    <property type="entry name" value="GNPNAT1-like"/>
</dbReference>
<evidence type="ECO:0000259" key="1">
    <source>
        <dbReference type="PROSITE" id="PS51186"/>
    </source>
</evidence>
<dbReference type="RefSeq" id="WP_076031904.1">
    <property type="nucleotide sequence ID" value="NZ_CP016896.1"/>
</dbReference>
<keyword evidence="2" id="KW-0808">Transferase</keyword>
<gene>
    <name evidence="2" type="ORF">BEN76_00095</name>
</gene>
<dbReference type="PANTHER" id="PTHR13355:SF11">
    <property type="entry name" value="GLUCOSAMINE 6-PHOSPHATE N-ACETYLTRANSFERASE"/>
    <property type="match status" value="1"/>
</dbReference>
<protein>
    <submittedName>
        <fullName evidence="2">GNAT family N-acetyltransferase</fullName>
    </submittedName>
</protein>
<organism evidence="2 3">
    <name type="scientific">Acinetobacter soli</name>
    <dbReference type="NCBI Taxonomy" id="487316"/>
    <lineage>
        <taxon>Bacteria</taxon>
        <taxon>Pseudomonadati</taxon>
        <taxon>Pseudomonadota</taxon>
        <taxon>Gammaproteobacteria</taxon>
        <taxon>Moraxellales</taxon>
        <taxon>Moraxellaceae</taxon>
        <taxon>Acinetobacter</taxon>
    </lineage>
</organism>
<dbReference type="STRING" id="487316.BEN76_00095"/>
<dbReference type="PANTHER" id="PTHR13355">
    <property type="entry name" value="GLUCOSAMINE 6-PHOSPHATE N-ACETYLTRANSFERASE"/>
    <property type="match status" value="1"/>
</dbReference>
<proteinExistence type="predicted"/>
<dbReference type="Proteomes" id="UP000185674">
    <property type="component" value="Chromosome"/>
</dbReference>